<feature type="region of interest" description="Disordered" evidence="3">
    <location>
        <begin position="261"/>
        <end position="303"/>
    </location>
</feature>
<sequence length="554" mass="55526">MSVSDFCRRTGICPPYRHLPPGGVPLPVGDIVAAAGTALATGWQRASGDAASGDAAHVALAALGTALHTLTGCRHAFALGTGRAALSVTLQAMRRLAPARDVVLLPAYTSYSVAAAAVHAGLLVRLYDLDPATLAPRMEDVTAQLDDRVLAVVACHLFGYPVPTGALRDLCHGAGAMLVDDAAQAMGARSADGLAGTTGDAGLFSLARGKNITAVDGGLVVTDDDALAAAVAGLVPWAALPCTASTATTASAMPSATTAATTAATPSAPGPAPGLATGEVSGAAPGEASGTTSSGPAAGKAPAPAQGRAAEAVADMRLLARVVVLRLFLNPSLYWVPASLPFLGIGTSRFDPDFEVGPLRPLQATLAARAMARLDAINGDRSRVATALEQRLHHVPGLRTLCVQPGATPVHLRLPVLPEACEWPGDTVPEASRLGLVRSYPLSLQDLAAEAPRLAAHLLPGPDCPASRWLAATLLTLPTHAGVTEDDMDAMADNLSAVMAGVSAGEMPDLSASAMSGVAAGGTSGGTTCGSYEAVRACPAAGIAVSGRPDGGAR</sequence>
<keyword evidence="4" id="KW-0808">Transferase</keyword>
<proteinExistence type="inferred from homology"/>
<keyword evidence="4" id="KW-0032">Aminotransferase</keyword>
<feature type="compositionally biased region" description="Low complexity" evidence="3">
    <location>
        <begin position="261"/>
        <end position="277"/>
    </location>
</feature>
<organism evidence="4 5">
    <name type="scientific">Nitratidesulfovibrio vulgaris (strain DP4)</name>
    <name type="common">Desulfovibrio vulgaris</name>
    <dbReference type="NCBI Taxonomy" id="391774"/>
    <lineage>
        <taxon>Bacteria</taxon>
        <taxon>Pseudomonadati</taxon>
        <taxon>Thermodesulfobacteriota</taxon>
        <taxon>Desulfovibrionia</taxon>
        <taxon>Desulfovibrionales</taxon>
        <taxon>Desulfovibrionaceae</taxon>
        <taxon>Nitratidesulfovibrio</taxon>
    </lineage>
</organism>
<evidence type="ECO:0000313" key="4">
    <source>
        <dbReference type="EMBL" id="ABM30075.1"/>
    </source>
</evidence>
<gene>
    <name evidence="4" type="ordered locus">Dvul_3064</name>
</gene>
<dbReference type="InterPro" id="IPR015421">
    <property type="entry name" value="PyrdxlP-dep_Trfase_major"/>
</dbReference>
<evidence type="ECO:0000256" key="1">
    <source>
        <dbReference type="ARBA" id="ARBA00037999"/>
    </source>
</evidence>
<name>A0A0H3ADV0_NITV4</name>
<dbReference type="GO" id="GO:0008483">
    <property type="term" value="F:transaminase activity"/>
    <property type="evidence" value="ECO:0007669"/>
    <property type="project" value="UniProtKB-KW"/>
</dbReference>
<dbReference type="GO" id="GO:0000271">
    <property type="term" value="P:polysaccharide biosynthetic process"/>
    <property type="evidence" value="ECO:0007669"/>
    <property type="project" value="TreeGrafter"/>
</dbReference>
<dbReference type="KEGG" id="dvl:Dvul_3064"/>
<keyword evidence="2" id="KW-0663">Pyridoxal phosphate</keyword>
<comment type="similarity">
    <text evidence="1 2">Belongs to the DegT/DnrJ/EryC1 family.</text>
</comment>
<dbReference type="Proteomes" id="UP000009173">
    <property type="component" value="Plasmid pDVUL01"/>
</dbReference>
<evidence type="ECO:0000256" key="2">
    <source>
        <dbReference type="RuleBase" id="RU004508"/>
    </source>
</evidence>
<keyword evidence="4" id="KW-0614">Plasmid</keyword>
<dbReference type="PANTHER" id="PTHR30244">
    <property type="entry name" value="TRANSAMINASE"/>
    <property type="match status" value="1"/>
</dbReference>
<dbReference type="Gene3D" id="3.40.640.10">
    <property type="entry name" value="Type I PLP-dependent aspartate aminotransferase-like (Major domain)"/>
    <property type="match status" value="1"/>
</dbReference>
<dbReference type="HOGENOM" id="CLU_036177_0_0_7"/>
<evidence type="ECO:0000256" key="3">
    <source>
        <dbReference type="SAM" id="MobiDB-lite"/>
    </source>
</evidence>
<geneLocation type="plasmid" evidence="4 5">
    <name>pDVUL01</name>
</geneLocation>
<accession>A0A0H3ADV0</accession>
<dbReference type="GO" id="GO:0030170">
    <property type="term" value="F:pyridoxal phosphate binding"/>
    <property type="evidence" value="ECO:0007669"/>
    <property type="project" value="TreeGrafter"/>
</dbReference>
<dbReference type="EMBL" id="CP000528">
    <property type="protein sequence ID" value="ABM30075.1"/>
    <property type="molecule type" value="Genomic_DNA"/>
</dbReference>
<reference evidence="5" key="1">
    <citation type="journal article" date="2009" name="Environ. Microbiol.">
        <title>Contribution of mobile genetic elements to Desulfovibrio vulgaris genome plasticity.</title>
        <authorList>
            <person name="Walker C.B."/>
            <person name="Stolyar S."/>
            <person name="Chivian D."/>
            <person name="Pinel N."/>
            <person name="Gabster J.A."/>
            <person name="Dehal P.S."/>
            <person name="He Z."/>
            <person name="Yang Z.K."/>
            <person name="Yen H.C."/>
            <person name="Zhou J."/>
            <person name="Wall J.D."/>
            <person name="Hazen T.C."/>
            <person name="Arkin A.P."/>
            <person name="Stahl D.A."/>
        </authorList>
    </citation>
    <scope>NUCLEOTIDE SEQUENCE [LARGE SCALE GENOMIC DNA]</scope>
    <source>
        <strain evidence="5">DP4</strain>
        <plasmid evidence="5">Plasmid pDVUL01</plasmid>
    </source>
</reference>
<dbReference type="PANTHER" id="PTHR30244:SF34">
    <property type="entry name" value="DTDP-4-AMINO-4,6-DIDEOXYGALACTOSE TRANSAMINASE"/>
    <property type="match status" value="1"/>
</dbReference>
<dbReference type="AlphaFoldDB" id="A0A0H3ADV0"/>
<dbReference type="RefSeq" id="WP_011787329.1">
    <property type="nucleotide sequence ID" value="NC_008741.1"/>
</dbReference>
<dbReference type="SUPFAM" id="SSF53383">
    <property type="entry name" value="PLP-dependent transferases"/>
    <property type="match status" value="2"/>
</dbReference>
<dbReference type="Pfam" id="PF01041">
    <property type="entry name" value="DegT_DnrJ_EryC1"/>
    <property type="match status" value="1"/>
</dbReference>
<dbReference type="InterPro" id="IPR015422">
    <property type="entry name" value="PyrdxlP-dep_Trfase_small"/>
</dbReference>
<protein>
    <submittedName>
        <fullName evidence="4">DegT/DnrJ/EryC1/StrS aminotransferase</fullName>
    </submittedName>
</protein>
<evidence type="ECO:0000313" key="5">
    <source>
        <dbReference type="Proteomes" id="UP000009173"/>
    </source>
</evidence>
<dbReference type="InterPro" id="IPR000653">
    <property type="entry name" value="DegT/StrS_aminotransferase"/>
</dbReference>
<dbReference type="Gene3D" id="3.90.1150.10">
    <property type="entry name" value="Aspartate Aminotransferase, domain 1"/>
    <property type="match status" value="1"/>
</dbReference>
<dbReference type="InterPro" id="IPR015424">
    <property type="entry name" value="PyrdxlP-dep_Trfase"/>
</dbReference>